<gene>
    <name evidence="9" type="ORF">ACFSVL_12700</name>
</gene>
<feature type="transmembrane region" description="Helical" evidence="7">
    <location>
        <begin position="12"/>
        <end position="37"/>
    </location>
</feature>
<keyword evidence="4 7" id="KW-0812">Transmembrane</keyword>
<feature type="transmembrane region" description="Helical" evidence="7">
    <location>
        <begin position="394"/>
        <end position="417"/>
    </location>
</feature>
<evidence type="ECO:0000256" key="6">
    <source>
        <dbReference type="ARBA" id="ARBA00023136"/>
    </source>
</evidence>
<sequence>MTVTGDTARRAALGAFVGTAIEWYDFYLFGTAAALVLPTVFFPQAGPAVGLLASFATFWAGFLSRPLGGIVFGHIGDRLGRKNTLVVTLMIMGISTVLTGLLPGADRWGVAAPILLVVLRAAQGFAVGGEWGGAVLMAAESAGRGRGIRSAMWVQQGSPVGNILATTAFIVVGLIDKDAFLSWGWRIPFLASAVLVVVGLLIRLKVEESPEFEAAATDRQIVKVPIAELLRHHWAKLVMGVLACALGIGGAYFTSTFMLSYTTGQLGVDRQVMLLILLGPVIAQFGWQPIAARLAERIGTARFMVLNLGAAIVLAFPAFFVVSVGNPVGILLVLIAVMIPTAGYYAVLAGFLAEAFPVRIRYTGISVAYQLSATLIGGTTPLVGQLALTLGGGSWVALAVFYVVLIGLTVVGVLGVAARRTTVDQSADCSAALAEVPPARRS</sequence>
<feature type="transmembrane region" description="Helical" evidence="7">
    <location>
        <begin position="49"/>
        <end position="72"/>
    </location>
</feature>
<name>A0ABW5H5W5_9PSEU</name>
<dbReference type="SUPFAM" id="SSF103473">
    <property type="entry name" value="MFS general substrate transporter"/>
    <property type="match status" value="1"/>
</dbReference>
<feature type="transmembrane region" description="Helical" evidence="7">
    <location>
        <begin position="237"/>
        <end position="260"/>
    </location>
</feature>
<dbReference type="Proteomes" id="UP001597483">
    <property type="component" value="Unassembled WGS sequence"/>
</dbReference>
<evidence type="ECO:0000256" key="2">
    <source>
        <dbReference type="ARBA" id="ARBA00022448"/>
    </source>
</evidence>
<keyword evidence="10" id="KW-1185">Reference proteome</keyword>
<comment type="caution">
    <text evidence="9">The sequence shown here is derived from an EMBL/GenBank/DDBJ whole genome shotgun (WGS) entry which is preliminary data.</text>
</comment>
<feature type="transmembrane region" description="Helical" evidence="7">
    <location>
        <begin position="365"/>
        <end position="388"/>
    </location>
</feature>
<dbReference type="Gene3D" id="1.20.1250.20">
    <property type="entry name" value="MFS general substrate transporter like domains"/>
    <property type="match status" value="2"/>
</dbReference>
<evidence type="ECO:0000256" key="1">
    <source>
        <dbReference type="ARBA" id="ARBA00004651"/>
    </source>
</evidence>
<evidence type="ECO:0000313" key="9">
    <source>
        <dbReference type="EMBL" id="MFD2468249.1"/>
    </source>
</evidence>
<feature type="transmembrane region" description="Helical" evidence="7">
    <location>
        <begin position="84"/>
        <end position="102"/>
    </location>
</feature>
<feature type="domain" description="Major facilitator superfamily (MFS) profile" evidence="8">
    <location>
        <begin position="11"/>
        <end position="419"/>
    </location>
</feature>
<dbReference type="EMBL" id="JBHUKS010000008">
    <property type="protein sequence ID" value="MFD2468249.1"/>
    <property type="molecule type" value="Genomic_DNA"/>
</dbReference>
<accession>A0ABW5H5W5</accession>
<keyword evidence="2" id="KW-0813">Transport</keyword>
<dbReference type="PANTHER" id="PTHR43045">
    <property type="entry name" value="SHIKIMATE TRANSPORTER"/>
    <property type="match status" value="1"/>
</dbReference>
<evidence type="ECO:0000256" key="3">
    <source>
        <dbReference type="ARBA" id="ARBA00022475"/>
    </source>
</evidence>
<evidence type="ECO:0000313" key="10">
    <source>
        <dbReference type="Proteomes" id="UP001597483"/>
    </source>
</evidence>
<keyword evidence="6 7" id="KW-0472">Membrane</keyword>
<feature type="transmembrane region" description="Helical" evidence="7">
    <location>
        <begin position="303"/>
        <end position="322"/>
    </location>
</feature>
<keyword evidence="3" id="KW-1003">Cell membrane</keyword>
<feature type="transmembrane region" description="Helical" evidence="7">
    <location>
        <begin position="328"/>
        <end position="353"/>
    </location>
</feature>
<dbReference type="InterPro" id="IPR036259">
    <property type="entry name" value="MFS_trans_sf"/>
</dbReference>
<evidence type="ECO:0000256" key="4">
    <source>
        <dbReference type="ARBA" id="ARBA00022692"/>
    </source>
</evidence>
<feature type="transmembrane region" description="Helical" evidence="7">
    <location>
        <begin position="183"/>
        <end position="202"/>
    </location>
</feature>
<evidence type="ECO:0000256" key="7">
    <source>
        <dbReference type="SAM" id="Phobius"/>
    </source>
</evidence>
<feature type="transmembrane region" description="Helical" evidence="7">
    <location>
        <begin position="272"/>
        <end position="291"/>
    </location>
</feature>
<dbReference type="InterPro" id="IPR020846">
    <property type="entry name" value="MFS_dom"/>
</dbReference>
<feature type="transmembrane region" description="Helical" evidence="7">
    <location>
        <begin position="114"/>
        <end position="139"/>
    </location>
</feature>
<evidence type="ECO:0000259" key="8">
    <source>
        <dbReference type="PROSITE" id="PS50850"/>
    </source>
</evidence>
<proteinExistence type="predicted"/>
<organism evidence="9 10">
    <name type="scientific">Amycolatopsis silviterrae</name>
    <dbReference type="NCBI Taxonomy" id="1656914"/>
    <lineage>
        <taxon>Bacteria</taxon>
        <taxon>Bacillati</taxon>
        <taxon>Actinomycetota</taxon>
        <taxon>Actinomycetes</taxon>
        <taxon>Pseudonocardiales</taxon>
        <taxon>Pseudonocardiaceae</taxon>
        <taxon>Amycolatopsis</taxon>
    </lineage>
</organism>
<feature type="transmembrane region" description="Helical" evidence="7">
    <location>
        <begin position="160"/>
        <end position="177"/>
    </location>
</feature>
<dbReference type="Pfam" id="PF07690">
    <property type="entry name" value="MFS_1"/>
    <property type="match status" value="1"/>
</dbReference>
<protein>
    <submittedName>
        <fullName evidence="9">MFS transporter</fullName>
    </submittedName>
</protein>
<dbReference type="InterPro" id="IPR011701">
    <property type="entry name" value="MFS"/>
</dbReference>
<dbReference type="PROSITE" id="PS50850">
    <property type="entry name" value="MFS"/>
    <property type="match status" value="1"/>
</dbReference>
<dbReference type="PANTHER" id="PTHR43045:SF2">
    <property type="entry name" value="INNER MEMBRANE METABOLITE TRANSPORT PROTEIN YHJE"/>
    <property type="match status" value="1"/>
</dbReference>
<dbReference type="CDD" id="cd17369">
    <property type="entry name" value="MFS_ShiA_like"/>
    <property type="match status" value="1"/>
</dbReference>
<comment type="subcellular location">
    <subcellularLocation>
        <location evidence="1">Cell membrane</location>
        <topology evidence="1">Multi-pass membrane protein</topology>
    </subcellularLocation>
</comment>
<evidence type="ECO:0000256" key="5">
    <source>
        <dbReference type="ARBA" id="ARBA00022989"/>
    </source>
</evidence>
<keyword evidence="5 7" id="KW-1133">Transmembrane helix</keyword>
<dbReference type="RefSeq" id="WP_378303672.1">
    <property type="nucleotide sequence ID" value="NZ_JBHUKS010000008.1"/>
</dbReference>
<reference evidence="10" key="1">
    <citation type="journal article" date="2019" name="Int. J. Syst. Evol. Microbiol.">
        <title>The Global Catalogue of Microorganisms (GCM) 10K type strain sequencing project: providing services to taxonomists for standard genome sequencing and annotation.</title>
        <authorList>
            <consortium name="The Broad Institute Genomics Platform"/>
            <consortium name="The Broad Institute Genome Sequencing Center for Infectious Disease"/>
            <person name="Wu L."/>
            <person name="Ma J."/>
        </authorList>
    </citation>
    <scope>NUCLEOTIDE SEQUENCE [LARGE SCALE GENOMIC DNA]</scope>
    <source>
        <strain evidence="10">CGMCC 4.7641</strain>
    </source>
</reference>